<reference evidence="2 3" key="1">
    <citation type="submission" date="2017-10" db="EMBL/GenBank/DDBJ databases">
        <authorList>
            <person name="Banno H."/>
            <person name="Chua N.-H."/>
        </authorList>
    </citation>
    <scope>NUCLEOTIDE SEQUENCE [LARGE SCALE GENOMIC DNA]</scope>
    <source>
        <strain evidence="2">Vibrio tapetis CECT4600</strain>
    </source>
</reference>
<keyword evidence="1" id="KW-0812">Transmembrane</keyword>
<keyword evidence="3" id="KW-1185">Reference proteome</keyword>
<keyword evidence="1" id="KW-0472">Membrane</keyword>
<keyword evidence="1" id="KW-1133">Transmembrane helix</keyword>
<dbReference type="KEGG" id="vta:B0723"/>
<proteinExistence type="predicted"/>
<evidence type="ECO:0000256" key="1">
    <source>
        <dbReference type="SAM" id="Phobius"/>
    </source>
</evidence>
<protein>
    <submittedName>
        <fullName evidence="2">Uncharacterized protein</fullName>
    </submittedName>
</protein>
<name>A0A2N8ZKB3_9VIBR</name>
<organism evidence="2 3">
    <name type="scientific">Vibrio tapetis subsp. tapetis</name>
    <dbReference type="NCBI Taxonomy" id="1671868"/>
    <lineage>
        <taxon>Bacteria</taxon>
        <taxon>Pseudomonadati</taxon>
        <taxon>Pseudomonadota</taxon>
        <taxon>Gammaproteobacteria</taxon>
        <taxon>Vibrionales</taxon>
        <taxon>Vibrionaceae</taxon>
        <taxon>Vibrio</taxon>
    </lineage>
</organism>
<evidence type="ECO:0000313" key="2">
    <source>
        <dbReference type="EMBL" id="SON52334.1"/>
    </source>
</evidence>
<dbReference type="AlphaFoldDB" id="A0A2N8ZKB3"/>
<sequence length="107" mass="11910">MIDVIVFVALTGFYLFSDGSETSAKEAGMAIGVYGVYLIIYRLVGPFPEVTSMHMGQLYGFLPMLSFGAILFPHFNTKSPEVITRAIGWIGLITVFIIMSSFKLFLW</sequence>
<evidence type="ECO:0000313" key="3">
    <source>
        <dbReference type="Proteomes" id="UP000235828"/>
    </source>
</evidence>
<feature type="transmembrane region" description="Helical" evidence="1">
    <location>
        <begin position="56"/>
        <end position="75"/>
    </location>
</feature>
<dbReference type="EMBL" id="LT960612">
    <property type="protein sequence ID" value="SON52334.1"/>
    <property type="molecule type" value="Genomic_DNA"/>
</dbReference>
<dbReference type="OrthoDB" id="5879840at2"/>
<dbReference type="Proteomes" id="UP000235828">
    <property type="component" value="Chromosome B"/>
</dbReference>
<feature type="transmembrane region" description="Helical" evidence="1">
    <location>
        <begin position="87"/>
        <end position="106"/>
    </location>
</feature>
<feature type="transmembrane region" description="Helical" evidence="1">
    <location>
        <begin position="27"/>
        <end position="44"/>
    </location>
</feature>
<gene>
    <name evidence="2" type="ORF">VTAP4600_B0723</name>
</gene>
<accession>A0A2N8ZKB3</accession>
<dbReference type="RefSeq" id="WP_102524612.1">
    <property type="nucleotide sequence ID" value="NZ_LT960612.1"/>
</dbReference>